<keyword evidence="2 3" id="KW-0786">Thiamine pyrophosphate</keyword>
<dbReference type="RefSeq" id="WP_107143633.1">
    <property type="nucleotide sequence ID" value="NZ_CP028324.1"/>
</dbReference>
<dbReference type="Gene3D" id="3.40.50.970">
    <property type="match status" value="2"/>
</dbReference>
<dbReference type="CDD" id="cd02014">
    <property type="entry name" value="TPP_POX"/>
    <property type="match status" value="1"/>
</dbReference>
<dbReference type="InterPro" id="IPR011766">
    <property type="entry name" value="TPP_enzyme_TPP-bd"/>
</dbReference>
<dbReference type="GO" id="GO:0030976">
    <property type="term" value="F:thiamine pyrophosphate binding"/>
    <property type="evidence" value="ECO:0007669"/>
    <property type="project" value="InterPro"/>
</dbReference>
<dbReference type="PROSITE" id="PS00187">
    <property type="entry name" value="TPP_ENZYMES"/>
    <property type="match status" value="1"/>
</dbReference>
<dbReference type="InterPro" id="IPR047211">
    <property type="entry name" value="POXB-like"/>
</dbReference>
<dbReference type="CDD" id="cd07039">
    <property type="entry name" value="TPP_PYR_POX"/>
    <property type="match status" value="1"/>
</dbReference>
<evidence type="ECO:0000256" key="3">
    <source>
        <dbReference type="RuleBase" id="RU362132"/>
    </source>
</evidence>
<protein>
    <submittedName>
        <fullName evidence="7">Thiamine pyrophosphate-requiring protein</fullName>
    </submittedName>
</protein>
<dbReference type="EMBL" id="CP028324">
    <property type="protein sequence ID" value="AVR98298.1"/>
    <property type="molecule type" value="Genomic_DNA"/>
</dbReference>
<feature type="domain" description="Thiamine pyrophosphate enzyme central" evidence="4">
    <location>
        <begin position="198"/>
        <end position="328"/>
    </location>
</feature>
<evidence type="ECO:0000313" key="7">
    <source>
        <dbReference type="EMBL" id="AVR98298.1"/>
    </source>
</evidence>
<dbReference type="InterPro" id="IPR029035">
    <property type="entry name" value="DHS-like_NAD/FAD-binding_dom"/>
</dbReference>
<feature type="domain" description="Thiamine pyrophosphate enzyme N-terminal TPP-binding" evidence="6">
    <location>
        <begin position="4"/>
        <end position="119"/>
    </location>
</feature>
<dbReference type="InterPro" id="IPR047212">
    <property type="entry name" value="TPP_POXB-like"/>
</dbReference>
<dbReference type="InterPro" id="IPR012000">
    <property type="entry name" value="Thiamin_PyroP_enz_cen_dom"/>
</dbReference>
<accession>A0A2R4CFR7</accession>
<evidence type="ECO:0000259" key="5">
    <source>
        <dbReference type="Pfam" id="PF02775"/>
    </source>
</evidence>
<comment type="similarity">
    <text evidence="1 3">Belongs to the TPP enzyme family.</text>
</comment>
<dbReference type="KEGG" id="masz:C9I28_23635"/>
<feature type="domain" description="Thiamine pyrophosphate enzyme TPP-binding" evidence="5">
    <location>
        <begin position="388"/>
        <end position="542"/>
    </location>
</feature>
<dbReference type="GO" id="GO:0019752">
    <property type="term" value="P:carboxylic acid metabolic process"/>
    <property type="evidence" value="ECO:0007669"/>
    <property type="project" value="UniProtKB-ARBA"/>
</dbReference>
<dbReference type="PANTHER" id="PTHR42981">
    <property type="entry name" value="PYRUVATE DEHYDROGENASE [UBIQUINONE]"/>
    <property type="match status" value="1"/>
</dbReference>
<dbReference type="Gene3D" id="3.40.50.1220">
    <property type="entry name" value="TPP-binding domain"/>
    <property type="match status" value="1"/>
</dbReference>
<dbReference type="Pfam" id="PF00205">
    <property type="entry name" value="TPP_enzyme_M"/>
    <property type="match status" value="1"/>
</dbReference>
<gene>
    <name evidence="7" type="ORF">C9I28_23635</name>
</gene>
<dbReference type="Pfam" id="PF02775">
    <property type="entry name" value="TPP_enzyme_C"/>
    <property type="match status" value="1"/>
</dbReference>
<sequence>MADTVGDFLLQRMNAWGVQRVFGYPGDGINGIMGAFGRQDAIDFIQVRHEEMAAFMATAHAKFTGEVGVCVATSGPGAIHLLNGLYDAKLDHQPVVAIVGQQKRASIGGDYQQEVDLVSLFKDVAHEYVHMATDAAQVRHLVDRAFRIAKEQRTVTCIIFPNDVQELDAVPKPPREHGTVHSGIGALTRSHVPPLDALQQAASILNAGKKVAILAGAGALHATDELIEVAELLGAGIAKALLGKAAVPDDLPFVTGSIGLLGTKPSHDMMNDCDTLLMVGSNFPYSEFLPKEGQARGVQIDIDARRASVRYPMEFNLIGDAKATLRALIPLLERKADRTWQDEIREGVERWWRVLEGRAMNDAHPINPQRVFWELSPRLPENCIVAVDSGSVANWYARDVKMRRGMMTSVSGGLSTMGCAVPYAIAAKFALPERPVVALVGDGAMQMNGINGLITVAKYWRQWGNGKLVIMVLNNQDLNLVTWEERAMGGTPKYEASQTMPDFPYAAYAELLGLKGIRVDTPEGVAAGWEAALASDRPCVLEMVTDPNVPPLPPDVSPKQAKAYFAALLKGDPDALAIVKASIKETWEAWFPPKK</sequence>
<evidence type="ECO:0000313" key="8">
    <source>
        <dbReference type="Proteomes" id="UP000240505"/>
    </source>
</evidence>
<reference evidence="7 8" key="1">
    <citation type="submission" date="2018-03" db="EMBL/GenBank/DDBJ databases">
        <title>Massilia armeniaca sp. nov., isolated from desert soil.</title>
        <authorList>
            <person name="Huang H."/>
            <person name="Ren M."/>
        </authorList>
    </citation>
    <scope>NUCLEOTIDE SEQUENCE [LARGE SCALE GENOMIC DNA]</scope>
    <source>
        <strain evidence="7 8">ZMN-3</strain>
    </source>
</reference>
<dbReference type="Pfam" id="PF02776">
    <property type="entry name" value="TPP_enzyme_N"/>
    <property type="match status" value="1"/>
</dbReference>
<proteinExistence type="inferred from homology"/>
<name>A0A2R4CFR7_9BURK</name>
<dbReference type="OrthoDB" id="9785953at2"/>
<dbReference type="NCBIfam" id="NF006129">
    <property type="entry name" value="PRK08273.1"/>
    <property type="match status" value="1"/>
</dbReference>
<dbReference type="InterPro" id="IPR012001">
    <property type="entry name" value="Thiamin_PyroP_enz_TPP-bd_dom"/>
</dbReference>
<dbReference type="FunFam" id="3.40.50.970:FF:000007">
    <property type="entry name" value="Acetolactate synthase"/>
    <property type="match status" value="1"/>
</dbReference>
<dbReference type="SUPFAM" id="SSF52518">
    <property type="entry name" value="Thiamin diphosphate-binding fold (THDP-binding)"/>
    <property type="match status" value="2"/>
</dbReference>
<evidence type="ECO:0000259" key="6">
    <source>
        <dbReference type="Pfam" id="PF02776"/>
    </source>
</evidence>
<dbReference type="InterPro" id="IPR029061">
    <property type="entry name" value="THDP-binding"/>
</dbReference>
<dbReference type="Proteomes" id="UP000240505">
    <property type="component" value="Chromosome"/>
</dbReference>
<dbReference type="InterPro" id="IPR047210">
    <property type="entry name" value="TPP_PYR_POXB-like"/>
</dbReference>
<organism evidence="7 8">
    <name type="scientific">Pseudoduganella armeniaca</name>
    <dbReference type="NCBI Taxonomy" id="2072590"/>
    <lineage>
        <taxon>Bacteria</taxon>
        <taxon>Pseudomonadati</taxon>
        <taxon>Pseudomonadota</taxon>
        <taxon>Betaproteobacteria</taxon>
        <taxon>Burkholderiales</taxon>
        <taxon>Oxalobacteraceae</taxon>
        <taxon>Telluria group</taxon>
        <taxon>Pseudoduganella</taxon>
    </lineage>
</organism>
<dbReference type="GO" id="GO:0000287">
    <property type="term" value="F:magnesium ion binding"/>
    <property type="evidence" value="ECO:0007669"/>
    <property type="project" value="InterPro"/>
</dbReference>
<dbReference type="PANTHER" id="PTHR42981:SF2">
    <property type="entry name" value="PYRUVATE DEHYDROGENASE [UBIQUINONE]"/>
    <property type="match status" value="1"/>
</dbReference>
<evidence type="ECO:0000259" key="4">
    <source>
        <dbReference type="Pfam" id="PF00205"/>
    </source>
</evidence>
<dbReference type="SUPFAM" id="SSF52467">
    <property type="entry name" value="DHS-like NAD/FAD-binding domain"/>
    <property type="match status" value="1"/>
</dbReference>
<dbReference type="InterPro" id="IPR000399">
    <property type="entry name" value="TPP-bd_CS"/>
</dbReference>
<evidence type="ECO:0000256" key="1">
    <source>
        <dbReference type="ARBA" id="ARBA00007812"/>
    </source>
</evidence>
<keyword evidence="8" id="KW-1185">Reference proteome</keyword>
<dbReference type="AlphaFoldDB" id="A0A2R4CFR7"/>
<evidence type="ECO:0000256" key="2">
    <source>
        <dbReference type="ARBA" id="ARBA00023052"/>
    </source>
</evidence>
<dbReference type="GO" id="GO:0003824">
    <property type="term" value="F:catalytic activity"/>
    <property type="evidence" value="ECO:0007669"/>
    <property type="project" value="InterPro"/>
</dbReference>